<dbReference type="InterPro" id="IPR053850">
    <property type="entry name" value="Glyco_hydro_123_N_2"/>
</dbReference>
<feature type="domain" description="Glycoside hydrolase 123 catalytic" evidence="1">
    <location>
        <begin position="231"/>
        <end position="542"/>
    </location>
</feature>
<gene>
    <name evidence="3" type="ORF">DFQ12_4210</name>
</gene>
<evidence type="ECO:0000313" key="3">
    <source>
        <dbReference type="EMBL" id="RKE47051.1"/>
    </source>
</evidence>
<sequence>MPKTTIYSTIAFACLLFCGNNQGFSQGRYAVGTTFTEMADPSRDTLSDWSNVKPGVHASFVSIDKRFPKSLNPNIAIQPNNKVDAWKGEQVSAQILLWTSAAASDVVVSTGELKSTTGKSISAEAVQARFVRYVMTDEFAEGCGYRKPEDFKAALSADMLDDLKSYNLEAKRVRPVWITVKVPAGAAAGQYNTVIAVKQKGKVIQNLDLTVNVQDQVLPPASQWSFHLDQWQHPSSVARVNNVKMWSDEHFEALKPTMKQLAAAGQKVITATLNKDAWNVQTYDPYADMITWKKAKDGSWSYNYAVFDRWVQFMMDLGINKQINCYSLLPWNNEVHYFDEAKNELVNVVAKPGTPVFEELWTPFLKDFSKHVSAKGWLKITNIAMDERAQEQMDPAVELLERVVPEFGIAFADNHKSYKRYQKSTDISVAVGDPFDQNDLIERRKKGYITTFYVCCSDEFPNQFTFSDPAESTYMGWYALAAGFDGALRWAFNSWVANPLQDSRFRTWPAGDTYIVYPQGRSSIRYERMLEGIQDFTKVNILKEKLEKSNDQTNLAKLNAKIAKLKKSRRYAAWNDDLNDAKAFVTELSNKVK</sequence>
<feature type="domain" description="Glycoside hydrolase 123 N-terminal" evidence="2">
    <location>
        <begin position="60"/>
        <end position="198"/>
    </location>
</feature>
<evidence type="ECO:0000313" key="4">
    <source>
        <dbReference type="Proteomes" id="UP000286246"/>
    </source>
</evidence>
<name>A0A420ARE6_SPHD1</name>
<protein>
    <submittedName>
        <fullName evidence="3">Uncharacterized protein DUF4091</fullName>
    </submittedName>
</protein>
<organism evidence="3 4">
    <name type="scientific">Sphingobacterium detergens</name>
    <dbReference type="NCBI Taxonomy" id="1145106"/>
    <lineage>
        <taxon>Bacteria</taxon>
        <taxon>Pseudomonadati</taxon>
        <taxon>Bacteroidota</taxon>
        <taxon>Sphingobacteriia</taxon>
        <taxon>Sphingobacteriales</taxon>
        <taxon>Sphingobacteriaceae</taxon>
        <taxon>Sphingobacterium</taxon>
    </lineage>
</organism>
<evidence type="ECO:0000259" key="1">
    <source>
        <dbReference type="Pfam" id="PF13320"/>
    </source>
</evidence>
<accession>A0A420ARE6</accession>
<proteinExistence type="predicted"/>
<dbReference type="Pfam" id="PF22680">
    <property type="entry name" value="Glyco_hydro_123_N_2"/>
    <property type="match status" value="1"/>
</dbReference>
<keyword evidence="4" id="KW-1185">Reference proteome</keyword>
<dbReference type="InterPro" id="IPR025150">
    <property type="entry name" value="GH123_cat"/>
</dbReference>
<dbReference type="OrthoDB" id="197680at2"/>
<dbReference type="AlphaFoldDB" id="A0A420ARE6"/>
<comment type="caution">
    <text evidence="3">The sequence shown here is derived from an EMBL/GenBank/DDBJ whole genome shotgun (WGS) entry which is preliminary data.</text>
</comment>
<reference evidence="3 4" key="1">
    <citation type="submission" date="2018-09" db="EMBL/GenBank/DDBJ databases">
        <title>Genomic Encyclopedia of Type Strains, Phase III (KMG-III): the genomes of soil and plant-associated and newly described type strains.</title>
        <authorList>
            <person name="Whitman W."/>
        </authorList>
    </citation>
    <scope>NUCLEOTIDE SEQUENCE [LARGE SCALE GENOMIC DNA]</scope>
    <source>
        <strain evidence="3 4">CECT 7938</strain>
    </source>
</reference>
<evidence type="ECO:0000259" key="2">
    <source>
        <dbReference type="Pfam" id="PF22680"/>
    </source>
</evidence>
<dbReference type="Pfam" id="PF13320">
    <property type="entry name" value="GH123_cat"/>
    <property type="match status" value="1"/>
</dbReference>
<dbReference type="RefSeq" id="WP_120260877.1">
    <property type="nucleotide sequence ID" value="NZ_RAPY01000004.1"/>
</dbReference>
<dbReference type="Proteomes" id="UP000286246">
    <property type="component" value="Unassembled WGS sequence"/>
</dbReference>
<dbReference type="EMBL" id="RAPY01000004">
    <property type="protein sequence ID" value="RKE47051.1"/>
    <property type="molecule type" value="Genomic_DNA"/>
</dbReference>